<dbReference type="Gene3D" id="2.30.30.940">
    <property type="match status" value="1"/>
</dbReference>
<dbReference type="InterPro" id="IPR050534">
    <property type="entry name" value="Coronavir_polyprotein_1ab"/>
</dbReference>
<keyword evidence="2" id="KW-0067">ATP-binding</keyword>
<accession>A0A6C0CZC4</accession>
<dbReference type="EMBL" id="MN739501">
    <property type="protein sequence ID" value="QHT08805.1"/>
    <property type="molecule type" value="Genomic_DNA"/>
</dbReference>
<dbReference type="GO" id="GO:0003678">
    <property type="term" value="F:DNA helicase activity"/>
    <property type="evidence" value="ECO:0007669"/>
    <property type="project" value="UniProtKB-ARBA"/>
</dbReference>
<dbReference type="GO" id="GO:0005524">
    <property type="term" value="F:ATP binding"/>
    <property type="evidence" value="ECO:0007669"/>
    <property type="project" value="UniProtKB-KW"/>
</dbReference>
<dbReference type="Pfam" id="PF13604">
    <property type="entry name" value="AAA_30"/>
    <property type="match status" value="1"/>
</dbReference>
<feature type="compositionally biased region" description="Basic and acidic residues" evidence="3">
    <location>
        <begin position="11"/>
        <end position="20"/>
    </location>
</feature>
<evidence type="ECO:0000259" key="4">
    <source>
        <dbReference type="Pfam" id="PF13538"/>
    </source>
</evidence>
<dbReference type="InterPro" id="IPR027785">
    <property type="entry name" value="UvrD-like_helicase_C"/>
</dbReference>
<reference evidence="5" key="1">
    <citation type="journal article" date="2020" name="Nature">
        <title>Giant virus diversity and host interactions through global metagenomics.</title>
        <authorList>
            <person name="Schulz F."/>
            <person name="Roux S."/>
            <person name="Paez-Espino D."/>
            <person name="Jungbluth S."/>
            <person name="Walsh D.A."/>
            <person name="Denef V.J."/>
            <person name="McMahon K.D."/>
            <person name="Konstantinidis K.T."/>
            <person name="Eloe-Fadrosh E.A."/>
            <person name="Kyrpides N.C."/>
            <person name="Woyke T."/>
        </authorList>
    </citation>
    <scope>NUCLEOTIDE SEQUENCE</scope>
    <source>
        <strain evidence="5">GVMAG-M-3300023109-53</strain>
    </source>
</reference>
<name>A0A6C0CZC4_9ZZZZ</name>
<evidence type="ECO:0000313" key="5">
    <source>
        <dbReference type="EMBL" id="QHT08805.1"/>
    </source>
</evidence>
<organism evidence="5">
    <name type="scientific">viral metagenome</name>
    <dbReference type="NCBI Taxonomy" id="1070528"/>
    <lineage>
        <taxon>unclassified sequences</taxon>
        <taxon>metagenomes</taxon>
        <taxon>organismal metagenomes</taxon>
    </lineage>
</organism>
<proteinExistence type="predicted"/>
<dbReference type="InterPro" id="IPR027417">
    <property type="entry name" value="P-loop_NTPase"/>
</dbReference>
<feature type="region of interest" description="Disordered" evidence="3">
    <location>
        <begin position="1"/>
        <end position="20"/>
    </location>
</feature>
<evidence type="ECO:0000256" key="1">
    <source>
        <dbReference type="ARBA" id="ARBA00022741"/>
    </source>
</evidence>
<dbReference type="Pfam" id="PF13538">
    <property type="entry name" value="UvrD_C_2"/>
    <property type="match status" value="1"/>
</dbReference>
<dbReference type="CDD" id="cd18809">
    <property type="entry name" value="SF1_C_RecD"/>
    <property type="match status" value="1"/>
</dbReference>
<dbReference type="SUPFAM" id="SSF52540">
    <property type="entry name" value="P-loop containing nucleoside triphosphate hydrolases"/>
    <property type="match status" value="1"/>
</dbReference>
<protein>
    <recommendedName>
        <fullName evidence="4">UvrD-like helicase C-terminal domain-containing protein</fullName>
    </recommendedName>
</protein>
<dbReference type="AlphaFoldDB" id="A0A6C0CZC4"/>
<sequence>MEASTIQPVSELKRNDKEETKKKELDKKIDKFIVAYRETIQKQLKIQSKYGSDISIINNKQHFKNELDEEENIYYININNKWYTLKETIIFIIELFNDHQHRFSIKSFDKMREKINSEKHSKYFIKTILTEPFTLIDIQSSPINFNQAYEIHKKLNIPICDNELVIKWAIFALQDNNGSFYKIKSHPNSNNIYKKYSDRPFKQSWYFILRKFCEDKNLLAKYNKYLNILNSLLIEHSIYKGLYGIKEFVELEKNIGEEVMNLYYDSDNDIDEDKFTNFIISFENKNNIKLTDEQIQSIKFAIIDNLSIITGPPGTGKSTITEAIIEWYQNENPNYNISLQAPTGKAIKGLLEKCKNIKNKDICGTLHKCLLNTFPKIRDEINTGETQDKLPHTIHKIIVDEASMIDIFMFNKLLYYCEYFECSLLLCGDIKQLPPVGKGQPFASIINSDLFNSQLLTEIKRQDNGKLKDCIININNKTLSDNDFDGITTTFIEHDFKERNKSIDLFKRIVHCEGKENIGIITPENGKEPGTFEMNKFLQNEVYNPDNAFYHGYFKEDDYIMRTENKYQEDVIRVNGDTGIINFVEKIIPDKNGKLTKRKLAQILYDSNGYNDDNFEYIDLGDIKDNFTLNYCNTVHKYQGSQKPVIVFICSPLHNSLSWGTNRLKLVYTAISRAQKKLIVIGDKHLFFNVQKCQEEPFISSFMSEFITYEF</sequence>
<feature type="domain" description="UvrD-like helicase C-terminal" evidence="4">
    <location>
        <begin position="631"/>
        <end position="681"/>
    </location>
</feature>
<evidence type="ECO:0000256" key="3">
    <source>
        <dbReference type="SAM" id="MobiDB-lite"/>
    </source>
</evidence>
<dbReference type="CDD" id="cd17933">
    <property type="entry name" value="DEXSc_RecD-like"/>
    <property type="match status" value="1"/>
</dbReference>
<keyword evidence="1" id="KW-0547">Nucleotide-binding</keyword>
<evidence type="ECO:0000256" key="2">
    <source>
        <dbReference type="ARBA" id="ARBA00022840"/>
    </source>
</evidence>
<dbReference type="PANTHER" id="PTHR43788">
    <property type="entry name" value="DNA2/NAM7 HELICASE FAMILY MEMBER"/>
    <property type="match status" value="1"/>
</dbReference>
<dbReference type="Gene3D" id="3.40.50.300">
    <property type="entry name" value="P-loop containing nucleotide triphosphate hydrolases"/>
    <property type="match status" value="2"/>
</dbReference>
<dbReference type="PANTHER" id="PTHR43788:SF6">
    <property type="entry name" value="DNA HELICASE B"/>
    <property type="match status" value="1"/>
</dbReference>